<feature type="coiled-coil region" evidence="1">
    <location>
        <begin position="109"/>
        <end position="136"/>
    </location>
</feature>
<dbReference type="Gene3D" id="1.10.287.470">
    <property type="entry name" value="Helix hairpin bin"/>
    <property type="match status" value="1"/>
</dbReference>
<evidence type="ECO:0000256" key="2">
    <source>
        <dbReference type="SAM" id="Phobius"/>
    </source>
</evidence>
<evidence type="ECO:0000313" key="3">
    <source>
        <dbReference type="EMBL" id="PQO33534.1"/>
    </source>
</evidence>
<accession>A0A2S8FNT9</accession>
<sequence length="458" mass="50858">MEKTTSFTELALKSLFSLALVGAGVASFVILGKGQSKPDQPPPDDTRIVNVEAAVLEDSEIEFEVDGVVVPYREIKLAAEVAGRVTDKPHDFRVGRTVQKGDTIALIDRRDYELELERLQEELQQANNNITETDVQISSTNGQIALAQENLTIQEKARERTEKLFKSKATTEANLDDSKQAEINARTTLQTHQDQLNLLRATKTRLESVCARIKSEIAAAKLQVERTSIQSPIEGIVVADEFEQDSYLQKGTALCTIRDTSKLEIKCSMQPYQMKWLWESSTGSTDTQKLGAYELPETDVSVRYRLGKDVFVWSGKLTRYDGGQIDQQTRMIPCRVQVDNPMKVGKLVVNEQDGSETIEPITNVPTLMVGMYVQVMVKVKLNSPLVRVPTSALFPGNRLWVVENDQLQRRQVSVLVTEGKSAIVYADEGAVLPGENIVVSSLTSPFNGAKVQIVEAKE</sequence>
<dbReference type="Gene3D" id="2.40.30.170">
    <property type="match status" value="1"/>
</dbReference>
<dbReference type="OrthoDB" id="233363at2"/>
<organism evidence="3 4">
    <name type="scientific">Blastopirellula marina</name>
    <dbReference type="NCBI Taxonomy" id="124"/>
    <lineage>
        <taxon>Bacteria</taxon>
        <taxon>Pseudomonadati</taxon>
        <taxon>Planctomycetota</taxon>
        <taxon>Planctomycetia</taxon>
        <taxon>Pirellulales</taxon>
        <taxon>Pirellulaceae</taxon>
        <taxon>Blastopirellula</taxon>
    </lineage>
</organism>
<dbReference type="Gene3D" id="2.40.420.20">
    <property type="match status" value="1"/>
</dbReference>
<dbReference type="RefSeq" id="WP_105355093.1">
    <property type="nucleotide sequence ID" value="NZ_PUIB01000017.1"/>
</dbReference>
<keyword evidence="1" id="KW-0175">Coiled coil</keyword>
<evidence type="ECO:0000313" key="4">
    <source>
        <dbReference type="Proteomes" id="UP000239388"/>
    </source>
</evidence>
<dbReference type="GO" id="GO:0015562">
    <property type="term" value="F:efflux transmembrane transporter activity"/>
    <property type="evidence" value="ECO:0007669"/>
    <property type="project" value="TreeGrafter"/>
</dbReference>
<feature type="transmembrane region" description="Helical" evidence="2">
    <location>
        <begin position="12"/>
        <end position="32"/>
    </location>
</feature>
<dbReference type="AlphaFoldDB" id="A0A2S8FNT9"/>
<dbReference type="PANTHER" id="PTHR30469">
    <property type="entry name" value="MULTIDRUG RESISTANCE PROTEIN MDTA"/>
    <property type="match status" value="1"/>
</dbReference>
<gene>
    <name evidence="3" type="ORF">C5Y98_14930</name>
</gene>
<dbReference type="EMBL" id="PUIB01000017">
    <property type="protein sequence ID" value="PQO33534.1"/>
    <property type="molecule type" value="Genomic_DNA"/>
</dbReference>
<dbReference type="Proteomes" id="UP000239388">
    <property type="component" value="Unassembled WGS sequence"/>
</dbReference>
<keyword evidence="2" id="KW-0472">Membrane</keyword>
<evidence type="ECO:0000256" key="1">
    <source>
        <dbReference type="SAM" id="Coils"/>
    </source>
</evidence>
<comment type="caution">
    <text evidence="3">The sequence shown here is derived from an EMBL/GenBank/DDBJ whole genome shotgun (WGS) entry which is preliminary data.</text>
</comment>
<keyword evidence="2" id="KW-0812">Transmembrane</keyword>
<dbReference type="Gene3D" id="2.40.50.100">
    <property type="match status" value="1"/>
</dbReference>
<dbReference type="SUPFAM" id="SSF111369">
    <property type="entry name" value="HlyD-like secretion proteins"/>
    <property type="match status" value="1"/>
</dbReference>
<reference evidence="3 4" key="1">
    <citation type="submission" date="2018-02" db="EMBL/GenBank/DDBJ databases">
        <title>Comparative genomes isolates from brazilian mangrove.</title>
        <authorList>
            <person name="Araujo J.E."/>
            <person name="Taketani R.G."/>
            <person name="Silva M.C.P."/>
            <person name="Loureco M.V."/>
            <person name="Andreote F.D."/>
        </authorList>
    </citation>
    <scope>NUCLEOTIDE SEQUENCE [LARGE SCALE GENOMIC DNA]</scope>
    <source>
        <strain evidence="3 4">NAP PRIS-MGV</strain>
    </source>
</reference>
<dbReference type="GO" id="GO:1990281">
    <property type="term" value="C:efflux pump complex"/>
    <property type="evidence" value="ECO:0007669"/>
    <property type="project" value="TreeGrafter"/>
</dbReference>
<protein>
    <submittedName>
        <fullName evidence="3">Uncharacterized protein</fullName>
    </submittedName>
</protein>
<name>A0A2S8FNT9_9BACT</name>
<keyword evidence="2" id="KW-1133">Transmembrane helix</keyword>
<proteinExistence type="predicted"/>